<dbReference type="GO" id="GO:0005886">
    <property type="term" value="C:plasma membrane"/>
    <property type="evidence" value="ECO:0007669"/>
    <property type="project" value="UniProtKB-SubCell"/>
</dbReference>
<name>A0A6B3N778_9CYAN</name>
<feature type="domain" description="Mechanosensitive ion channel transmembrane helices 2/3" evidence="12">
    <location>
        <begin position="389"/>
        <end position="430"/>
    </location>
</feature>
<evidence type="ECO:0000256" key="8">
    <source>
        <dbReference type="SAM" id="Phobius"/>
    </source>
</evidence>
<feature type="domain" description="Mechanosensitive ion channel MscS" evidence="10">
    <location>
        <begin position="431"/>
        <end position="496"/>
    </location>
</feature>
<comment type="similarity">
    <text evidence="2">Belongs to the MscS (TC 1.A.23) family.</text>
</comment>
<evidence type="ECO:0000259" key="12">
    <source>
        <dbReference type="Pfam" id="PF21088"/>
    </source>
</evidence>
<dbReference type="InterPro" id="IPR011014">
    <property type="entry name" value="MscS_channel_TM-2"/>
</dbReference>
<dbReference type="AlphaFoldDB" id="A0A6B3N778"/>
<comment type="caution">
    <text evidence="13">The sequence shown here is derived from an EMBL/GenBank/DDBJ whole genome shotgun (WGS) entry which is preliminary data.</text>
</comment>
<gene>
    <name evidence="13" type="ORF">F6J89_07440</name>
</gene>
<dbReference type="InterPro" id="IPR045276">
    <property type="entry name" value="YbiO_bact"/>
</dbReference>
<organism evidence="13">
    <name type="scientific">Symploca sp. SIO1C4</name>
    <dbReference type="NCBI Taxonomy" id="2607765"/>
    <lineage>
        <taxon>Bacteria</taxon>
        <taxon>Bacillati</taxon>
        <taxon>Cyanobacteriota</taxon>
        <taxon>Cyanophyceae</taxon>
        <taxon>Coleofasciculales</taxon>
        <taxon>Coleofasciculaceae</taxon>
        <taxon>Symploca</taxon>
    </lineage>
</organism>
<dbReference type="PANTHER" id="PTHR30460:SF0">
    <property type="entry name" value="MODERATE CONDUCTANCE MECHANOSENSITIVE CHANNEL YBIO"/>
    <property type="match status" value="1"/>
</dbReference>
<keyword evidence="5 8" id="KW-1133">Transmembrane helix</keyword>
<evidence type="ECO:0000256" key="3">
    <source>
        <dbReference type="ARBA" id="ARBA00022475"/>
    </source>
</evidence>
<evidence type="ECO:0000259" key="10">
    <source>
        <dbReference type="Pfam" id="PF00924"/>
    </source>
</evidence>
<dbReference type="InterPro" id="IPR011066">
    <property type="entry name" value="MscS_channel_C_sf"/>
</dbReference>
<dbReference type="Pfam" id="PF21088">
    <property type="entry name" value="MS_channel_1st"/>
    <property type="match status" value="1"/>
</dbReference>
<comment type="subcellular location">
    <subcellularLocation>
        <location evidence="1">Cell membrane</location>
        <topology evidence="1">Multi-pass membrane protein</topology>
    </subcellularLocation>
</comment>
<feature type="chain" id="PRO_5025587979" evidence="9">
    <location>
        <begin position="36"/>
        <end position="615"/>
    </location>
</feature>
<evidence type="ECO:0000313" key="13">
    <source>
        <dbReference type="EMBL" id="NER27457.1"/>
    </source>
</evidence>
<keyword evidence="6 8" id="KW-0472">Membrane</keyword>
<feature type="region of interest" description="Disordered" evidence="7">
    <location>
        <begin position="246"/>
        <end position="265"/>
    </location>
</feature>
<dbReference type="PANTHER" id="PTHR30460">
    <property type="entry name" value="MODERATE CONDUCTANCE MECHANOSENSITIVE CHANNEL YBIO"/>
    <property type="match status" value="1"/>
</dbReference>
<accession>A0A6B3N778</accession>
<proteinExistence type="inferred from homology"/>
<evidence type="ECO:0000256" key="6">
    <source>
        <dbReference type="ARBA" id="ARBA00023136"/>
    </source>
</evidence>
<keyword evidence="9" id="KW-0732">Signal</keyword>
<protein>
    <submittedName>
        <fullName evidence="13">Mechanosensitive ion channel family protein</fullName>
    </submittedName>
</protein>
<feature type="signal peptide" evidence="9">
    <location>
        <begin position="1"/>
        <end position="35"/>
    </location>
</feature>
<dbReference type="Pfam" id="PF21082">
    <property type="entry name" value="MS_channel_3rd"/>
    <property type="match status" value="1"/>
</dbReference>
<reference evidence="13" key="1">
    <citation type="submission" date="2019-11" db="EMBL/GenBank/DDBJ databases">
        <title>Genomic insights into an expanded diversity of filamentous marine cyanobacteria reveals the extraordinary biosynthetic potential of Moorea and Okeania.</title>
        <authorList>
            <person name="Ferreira Leao T."/>
            <person name="Wang M."/>
            <person name="Moss N."/>
            <person name="Da Silva R."/>
            <person name="Sanders J."/>
            <person name="Nurk S."/>
            <person name="Gurevich A."/>
            <person name="Humphrey G."/>
            <person name="Reher R."/>
            <person name="Zhu Q."/>
            <person name="Belda-Ferre P."/>
            <person name="Glukhov E."/>
            <person name="Rex R."/>
            <person name="Dorrestein P.C."/>
            <person name="Knight R."/>
            <person name="Pevzner P."/>
            <person name="Gerwick W.H."/>
            <person name="Gerwick L."/>
        </authorList>
    </citation>
    <scope>NUCLEOTIDE SEQUENCE</scope>
    <source>
        <strain evidence="13">SIO1C4</strain>
    </source>
</reference>
<dbReference type="InterPro" id="IPR023408">
    <property type="entry name" value="MscS_beta-dom_sf"/>
</dbReference>
<dbReference type="FunFam" id="2.30.30.60:FF:000001">
    <property type="entry name" value="MscS Mechanosensitive ion channel"/>
    <property type="match status" value="1"/>
</dbReference>
<evidence type="ECO:0000256" key="5">
    <source>
        <dbReference type="ARBA" id="ARBA00022989"/>
    </source>
</evidence>
<feature type="transmembrane region" description="Helical" evidence="8">
    <location>
        <begin position="380"/>
        <end position="403"/>
    </location>
</feature>
<evidence type="ECO:0000259" key="11">
    <source>
        <dbReference type="Pfam" id="PF21082"/>
    </source>
</evidence>
<feature type="transmembrane region" description="Helical" evidence="8">
    <location>
        <begin position="199"/>
        <end position="224"/>
    </location>
</feature>
<dbReference type="Gene3D" id="3.30.70.100">
    <property type="match status" value="1"/>
</dbReference>
<dbReference type="InterPro" id="IPR049278">
    <property type="entry name" value="MS_channel_C"/>
</dbReference>
<dbReference type="GO" id="GO:0008381">
    <property type="term" value="F:mechanosensitive monoatomic ion channel activity"/>
    <property type="evidence" value="ECO:0007669"/>
    <property type="project" value="InterPro"/>
</dbReference>
<dbReference type="Gene3D" id="1.10.287.1260">
    <property type="match status" value="1"/>
</dbReference>
<feature type="domain" description="Mechanosensitive ion channel MscS C-terminal" evidence="11">
    <location>
        <begin position="501"/>
        <end position="589"/>
    </location>
</feature>
<dbReference type="InterPro" id="IPR006685">
    <property type="entry name" value="MscS_channel_2nd"/>
</dbReference>
<sequence>MNLVSWRSRRYSSLRTFVSASLLALILTATKVPQAIGKITIPPAPQETAITSITSNASGGKIVYAPVKLDGQELFQVAAAEASEYRRQPHSLAPIEMRVNMYEDNLYQILRQGFDPKTLQISFETSDSLARVGDNLLRLPNQIKIIASDLQELPEQHIATVTHLDAQIHGLSVQELAQQWKRNITPALIKAQRERQPGYLLRLGFMSGGIFLGTVVASLLLTFWQKRLKAQWQRLKESQVSATDDLLTNQPETLASEETAEETAEETVEETAATDYPQIAAMEPKMSQERLLNANNLYRGLLQIIHLVVWLVGIAWIFGLFPYTRPIEIWLHTKWVVMAIALGTYLVIKGSAVLIDYCLKKWLEKQALVPTPFQRQALRMVTFSHVLKGLLSFILASIGILWALSMLNIPIAPLLAGAGILSFAISFGSQNLIRDVINGTLILLEDQYAIGDIINVGTAAGVVEEMNLRMTQLRNIDGRLSTVPNSNITTVHNLTKEWSRINFTVEVAHEADINQAIALVGKVSEQMQSDPEWGEQVLHPAEVLGVDNIAHTGIAIVIWIRTQPGQQWAVAREFRRRLKLIFDQQGIAIGVPQQSLWFRNSLDLIRTQHNREDVT</sequence>
<keyword evidence="4 8" id="KW-0812">Transmembrane</keyword>
<dbReference type="SUPFAM" id="SSF82689">
    <property type="entry name" value="Mechanosensitive channel protein MscS (YggB), C-terminal domain"/>
    <property type="match status" value="1"/>
</dbReference>
<dbReference type="EMBL" id="JAAHFQ010000102">
    <property type="protein sequence ID" value="NER27457.1"/>
    <property type="molecule type" value="Genomic_DNA"/>
</dbReference>
<feature type="transmembrane region" description="Helical" evidence="8">
    <location>
        <begin position="335"/>
        <end position="359"/>
    </location>
</feature>
<evidence type="ECO:0000256" key="7">
    <source>
        <dbReference type="SAM" id="MobiDB-lite"/>
    </source>
</evidence>
<dbReference type="InterPro" id="IPR010920">
    <property type="entry name" value="LSM_dom_sf"/>
</dbReference>
<dbReference type="InterPro" id="IPR049142">
    <property type="entry name" value="MS_channel_1st"/>
</dbReference>
<feature type="transmembrane region" description="Helical" evidence="8">
    <location>
        <begin position="409"/>
        <end position="428"/>
    </location>
</feature>
<dbReference type="SUPFAM" id="SSF50182">
    <property type="entry name" value="Sm-like ribonucleoproteins"/>
    <property type="match status" value="1"/>
</dbReference>
<evidence type="ECO:0000256" key="1">
    <source>
        <dbReference type="ARBA" id="ARBA00004651"/>
    </source>
</evidence>
<dbReference type="Gene3D" id="2.30.30.60">
    <property type="match status" value="1"/>
</dbReference>
<dbReference type="SUPFAM" id="SSF82861">
    <property type="entry name" value="Mechanosensitive channel protein MscS (YggB), transmembrane region"/>
    <property type="match status" value="1"/>
</dbReference>
<evidence type="ECO:0000256" key="9">
    <source>
        <dbReference type="SAM" id="SignalP"/>
    </source>
</evidence>
<feature type="transmembrane region" description="Helical" evidence="8">
    <location>
        <begin position="300"/>
        <end position="323"/>
    </location>
</feature>
<evidence type="ECO:0000256" key="2">
    <source>
        <dbReference type="ARBA" id="ARBA00008017"/>
    </source>
</evidence>
<keyword evidence="3" id="KW-1003">Cell membrane</keyword>
<dbReference type="Pfam" id="PF00924">
    <property type="entry name" value="MS_channel_2nd"/>
    <property type="match status" value="1"/>
</dbReference>
<evidence type="ECO:0000256" key="4">
    <source>
        <dbReference type="ARBA" id="ARBA00022692"/>
    </source>
</evidence>